<sequence>MSSGCRDKGCDDGLEDLDEFKEGEALLCADMEVPIENCGHVREINVEEADVLCTDVREINVEEVARLCKLLSKDEQEVR</sequence>
<proteinExistence type="predicted"/>
<reference evidence="1" key="1">
    <citation type="journal article" date="2022" name="bioRxiv">
        <title>Sequencing and chromosome-scale assembly of the giantPleurodeles waltlgenome.</title>
        <authorList>
            <person name="Brown T."/>
            <person name="Elewa A."/>
            <person name="Iarovenko S."/>
            <person name="Subramanian E."/>
            <person name="Araus A.J."/>
            <person name="Petzold A."/>
            <person name="Susuki M."/>
            <person name="Suzuki K.-i.T."/>
            <person name="Hayashi T."/>
            <person name="Toyoda A."/>
            <person name="Oliveira C."/>
            <person name="Osipova E."/>
            <person name="Leigh N.D."/>
            <person name="Simon A."/>
            <person name="Yun M.H."/>
        </authorList>
    </citation>
    <scope>NUCLEOTIDE SEQUENCE</scope>
    <source>
        <strain evidence="1">20211129_DDA</strain>
        <tissue evidence="1">Liver</tissue>
    </source>
</reference>
<name>A0AAV7LQ18_PLEWA</name>
<gene>
    <name evidence="1" type="ORF">NDU88_006265</name>
</gene>
<dbReference type="Proteomes" id="UP001066276">
    <property type="component" value="Chromosome 11"/>
</dbReference>
<evidence type="ECO:0000313" key="1">
    <source>
        <dbReference type="EMBL" id="KAJ1093157.1"/>
    </source>
</evidence>
<dbReference type="EMBL" id="JANPWB010000015">
    <property type="protein sequence ID" value="KAJ1093157.1"/>
    <property type="molecule type" value="Genomic_DNA"/>
</dbReference>
<protein>
    <submittedName>
        <fullName evidence="1">Uncharacterized protein</fullName>
    </submittedName>
</protein>
<comment type="caution">
    <text evidence="1">The sequence shown here is derived from an EMBL/GenBank/DDBJ whole genome shotgun (WGS) entry which is preliminary data.</text>
</comment>
<keyword evidence="2" id="KW-1185">Reference proteome</keyword>
<organism evidence="1 2">
    <name type="scientific">Pleurodeles waltl</name>
    <name type="common">Iberian ribbed newt</name>
    <dbReference type="NCBI Taxonomy" id="8319"/>
    <lineage>
        <taxon>Eukaryota</taxon>
        <taxon>Metazoa</taxon>
        <taxon>Chordata</taxon>
        <taxon>Craniata</taxon>
        <taxon>Vertebrata</taxon>
        <taxon>Euteleostomi</taxon>
        <taxon>Amphibia</taxon>
        <taxon>Batrachia</taxon>
        <taxon>Caudata</taxon>
        <taxon>Salamandroidea</taxon>
        <taxon>Salamandridae</taxon>
        <taxon>Pleurodelinae</taxon>
        <taxon>Pleurodeles</taxon>
    </lineage>
</organism>
<accession>A0AAV7LQ18</accession>
<dbReference type="AlphaFoldDB" id="A0AAV7LQ18"/>
<evidence type="ECO:0000313" key="2">
    <source>
        <dbReference type="Proteomes" id="UP001066276"/>
    </source>
</evidence>